<sequence length="165" mass="18460">MLSGISGFCRSGRVLVQYPSEFPQNFLYSGRAHLSVGEGTTCIDRTRLHRYLPSDLDRLASKPKDSPPRRSLRKHGQAKQKPASVKKQAEEPFPRIEWDADKYDLIAQMEVKENRLVLFGKQGDENTPGESKIAVYKSIGSKIIPAMYATSPNALGKRVKGKADR</sequence>
<evidence type="ECO:0000313" key="2">
    <source>
        <dbReference type="EMBL" id="KAJ7321038.1"/>
    </source>
</evidence>
<proteinExistence type="predicted"/>
<reference evidence="2" key="1">
    <citation type="submission" date="2023-03" db="EMBL/GenBank/DDBJ databases">
        <title>Massive genome expansion in bonnet fungi (Mycena s.s.) driven by repeated elements and novel gene families across ecological guilds.</title>
        <authorList>
            <consortium name="Lawrence Berkeley National Laboratory"/>
            <person name="Harder C.B."/>
            <person name="Miyauchi S."/>
            <person name="Viragh M."/>
            <person name="Kuo A."/>
            <person name="Thoen E."/>
            <person name="Andreopoulos B."/>
            <person name="Lu D."/>
            <person name="Skrede I."/>
            <person name="Drula E."/>
            <person name="Henrissat B."/>
            <person name="Morin E."/>
            <person name="Kohler A."/>
            <person name="Barry K."/>
            <person name="LaButti K."/>
            <person name="Morin E."/>
            <person name="Salamov A."/>
            <person name="Lipzen A."/>
            <person name="Mereny Z."/>
            <person name="Hegedus B."/>
            <person name="Baldrian P."/>
            <person name="Stursova M."/>
            <person name="Weitz H."/>
            <person name="Taylor A."/>
            <person name="Grigoriev I.V."/>
            <person name="Nagy L.G."/>
            <person name="Martin F."/>
            <person name="Kauserud H."/>
        </authorList>
    </citation>
    <scope>NUCLEOTIDE SEQUENCE</scope>
    <source>
        <strain evidence="2">CBHHK002</strain>
    </source>
</reference>
<dbReference type="AlphaFoldDB" id="A0AAD6ZFL8"/>
<keyword evidence="3" id="KW-1185">Reference proteome</keyword>
<organism evidence="2 3">
    <name type="scientific">Mycena albidolilacea</name>
    <dbReference type="NCBI Taxonomy" id="1033008"/>
    <lineage>
        <taxon>Eukaryota</taxon>
        <taxon>Fungi</taxon>
        <taxon>Dikarya</taxon>
        <taxon>Basidiomycota</taxon>
        <taxon>Agaricomycotina</taxon>
        <taxon>Agaricomycetes</taxon>
        <taxon>Agaricomycetidae</taxon>
        <taxon>Agaricales</taxon>
        <taxon>Marasmiineae</taxon>
        <taxon>Mycenaceae</taxon>
        <taxon>Mycena</taxon>
    </lineage>
</organism>
<dbReference type="EMBL" id="JARIHO010000052">
    <property type="protein sequence ID" value="KAJ7321038.1"/>
    <property type="molecule type" value="Genomic_DNA"/>
</dbReference>
<comment type="caution">
    <text evidence="2">The sequence shown here is derived from an EMBL/GenBank/DDBJ whole genome shotgun (WGS) entry which is preliminary data.</text>
</comment>
<gene>
    <name evidence="2" type="ORF">DFH08DRAFT_970335</name>
</gene>
<feature type="region of interest" description="Disordered" evidence="1">
    <location>
        <begin position="54"/>
        <end position="92"/>
    </location>
</feature>
<protein>
    <submittedName>
        <fullName evidence="2">Uncharacterized protein</fullName>
    </submittedName>
</protein>
<accession>A0AAD6ZFL8</accession>
<evidence type="ECO:0000313" key="3">
    <source>
        <dbReference type="Proteomes" id="UP001218218"/>
    </source>
</evidence>
<dbReference type="Proteomes" id="UP001218218">
    <property type="component" value="Unassembled WGS sequence"/>
</dbReference>
<feature type="compositionally biased region" description="Basic and acidic residues" evidence="1">
    <location>
        <begin position="55"/>
        <end position="68"/>
    </location>
</feature>
<evidence type="ECO:0000256" key="1">
    <source>
        <dbReference type="SAM" id="MobiDB-lite"/>
    </source>
</evidence>
<name>A0AAD6ZFL8_9AGAR</name>